<name>A0A844GEC6_9FIRM</name>
<dbReference type="RefSeq" id="WP_154779726.1">
    <property type="nucleotide sequence ID" value="NZ_WMBC01000002.1"/>
</dbReference>
<dbReference type="GO" id="GO:0043531">
    <property type="term" value="F:ADP binding"/>
    <property type="evidence" value="ECO:0007669"/>
    <property type="project" value="InterPro"/>
</dbReference>
<dbReference type="Gene3D" id="3.40.50.300">
    <property type="entry name" value="P-loop containing nucleotide triphosphate hydrolases"/>
    <property type="match status" value="1"/>
</dbReference>
<dbReference type="Gene3D" id="1.25.40.10">
    <property type="entry name" value="Tetratricopeptide repeat domain"/>
    <property type="match status" value="2"/>
</dbReference>
<organism evidence="2 3">
    <name type="scientific">Blautia luti DSM 14534 = JCM 17040</name>
    <dbReference type="NCBI Taxonomy" id="649762"/>
    <lineage>
        <taxon>Bacteria</taxon>
        <taxon>Bacillati</taxon>
        <taxon>Bacillota</taxon>
        <taxon>Clostridia</taxon>
        <taxon>Lachnospirales</taxon>
        <taxon>Lachnospiraceae</taxon>
        <taxon>Blautia</taxon>
    </lineage>
</organism>
<evidence type="ECO:0000259" key="1">
    <source>
        <dbReference type="Pfam" id="PF00931"/>
    </source>
</evidence>
<dbReference type="InterPro" id="IPR027417">
    <property type="entry name" value="P-loop_NTPase"/>
</dbReference>
<dbReference type="SUPFAM" id="SSF48452">
    <property type="entry name" value="TPR-like"/>
    <property type="match status" value="2"/>
</dbReference>
<dbReference type="InterPro" id="IPR002182">
    <property type="entry name" value="NB-ARC"/>
</dbReference>
<comment type="caution">
    <text evidence="2">The sequence shown here is derived from an EMBL/GenBank/DDBJ whole genome shotgun (WGS) entry which is preliminary data.</text>
</comment>
<reference evidence="2 3" key="1">
    <citation type="submission" date="2019-11" db="EMBL/GenBank/DDBJ databases">
        <title>Draft genome sequence of Blautia luti DSM 14534T, isolated from human stool.</title>
        <authorList>
            <person name="Ortiz R."/>
            <person name="Melis-Arcos F."/>
            <person name="Covarrubias P."/>
            <person name="Cardenas J.P."/>
            <person name="Perez-Donoso J."/>
            <person name="Almonacid D."/>
        </authorList>
    </citation>
    <scope>NUCLEOTIDE SEQUENCE [LARGE SCALE GENOMIC DNA]</scope>
    <source>
        <strain evidence="2 3">DSM 14534</strain>
    </source>
</reference>
<dbReference type="EMBL" id="WMBC01000002">
    <property type="protein sequence ID" value="MTD60333.1"/>
    <property type="molecule type" value="Genomic_DNA"/>
</dbReference>
<accession>A0A844GEC6</accession>
<dbReference type="AlphaFoldDB" id="A0A844GEC6"/>
<gene>
    <name evidence="2" type="ORF">GKZ57_03420</name>
</gene>
<dbReference type="SUPFAM" id="SSF52540">
    <property type="entry name" value="P-loop containing nucleoside triphosphate hydrolases"/>
    <property type="match status" value="1"/>
</dbReference>
<evidence type="ECO:0000313" key="2">
    <source>
        <dbReference type="EMBL" id="MTD60333.1"/>
    </source>
</evidence>
<feature type="domain" description="NB-ARC" evidence="1">
    <location>
        <begin position="189"/>
        <end position="329"/>
    </location>
</feature>
<evidence type="ECO:0000313" key="3">
    <source>
        <dbReference type="Proteomes" id="UP000437824"/>
    </source>
</evidence>
<dbReference type="Pfam" id="PF13424">
    <property type="entry name" value="TPR_12"/>
    <property type="match status" value="1"/>
</dbReference>
<proteinExistence type="predicted"/>
<protein>
    <submittedName>
        <fullName evidence="2">Tetratricopeptide repeat protein</fullName>
    </submittedName>
</protein>
<sequence>MIKEKLTEGVKDLISYLAESGMDAESEKVRNLIKRKQMQTNLQEYIEKHEKWNEVSSLAEEIDFEKLQDYMKKEFPEKIDKGFFALKESERTLWRESLIEQICSYMEVETKEARERIKRIICDSLDIVHDFYKRDIEEKDYILMQELLDAFAEKTQGTEKEENVQKGSCINIKFLTNSIQCSSNCVGREKDIEELENLLETNDRILLSGMGGSGKSTLAEKLFERVRDKYEHIGWMNYTGTMRESILKSFLLYKEKCSEERIELIVDWLCQYGNNTILFIDNVNADFEKDECVQLLNGKVKMFVTSRTISLEGFQTVQIRSESLTECTEIFNSYYKEKRTEEELKEFLSYLDYNILLIELSAKAAKYAEMSLNQYIAQVCESGIDSVHDEIYTNYDKKEDRIIDRILRLYNMQGLPEEQVRILQNFAITPDIQLPFLYREWANLKKKDVIRLVRLGWIKKTDTYYEMHPLIKESIRKQRKISSQCCEDMLKTFYEESFRNMSDEFEINYTKKLIMRSFIDYFWNDYEIRLEDVIHMYGMMCIGFSEYDEAVKILKDYQELLMKNYPEEKEIIGEFDLSLSFVYFHAYNYKEAEKYLNKVDEMEEKEHWLISEANKFEYYNCHLMLACKNRDLDTAEECFKRICENKTEGYKFVTAVVNMTSGMIESGYCQKALSYMLKYQDEIEKRLKKRPSELAVFYSNLAISYVGIRRLAEAKKYDSKALEIRKRVLGFYNRDTAISYEAMAENYLEEGELEKAWESVRNAKQICEKIGISDECELYQNILHTENIIGKKMSYYLI</sequence>
<dbReference type="Pfam" id="PF00931">
    <property type="entry name" value="NB-ARC"/>
    <property type="match status" value="1"/>
</dbReference>
<dbReference type="InterPro" id="IPR011990">
    <property type="entry name" value="TPR-like_helical_dom_sf"/>
</dbReference>
<dbReference type="Proteomes" id="UP000437824">
    <property type="component" value="Unassembled WGS sequence"/>
</dbReference>